<evidence type="ECO:0000313" key="2">
    <source>
        <dbReference type="EMBL" id="OBA28424.1"/>
    </source>
</evidence>
<dbReference type="AlphaFoldDB" id="A0A1B7TI59"/>
<keyword evidence="3" id="KW-1185">Reference proteome</keyword>
<accession>A0A1B7TI59</accession>
<evidence type="ECO:0000313" key="3">
    <source>
        <dbReference type="Proteomes" id="UP000092321"/>
    </source>
</evidence>
<proteinExistence type="predicted"/>
<dbReference type="EMBL" id="LXPE01000004">
    <property type="protein sequence ID" value="OBA28424.1"/>
    <property type="molecule type" value="Genomic_DNA"/>
</dbReference>
<feature type="coiled-coil region" evidence="1">
    <location>
        <begin position="109"/>
        <end position="136"/>
    </location>
</feature>
<sequence length="325" mass="38158">MEKSTDKNEAKKYILDIMDSTLKGTYKDIEKTGYYQNVEKTLAFYCELFDNISICETIISEKTDIKFKMIWEFIKKEEFKSLKNLQTVISLQQENVLIRETIKTNTENMDAIIKVNKKLREELNDLKMIVKNLNGEMTPRNNYIQTNDIRNLSSNSSSMMHEIYNTNPNPERIIQSKPLTHLNVSEHNSISNDSADLRKNLPISNELSKRVLPVTKNNFFDTNWEPSSFESPNKQNPASKFLQSKKRFEERFDLSFCPSYIKKLVPLKQQRYEIFHFLNSKGTYRVPKALTDILDFKVRQFINEKKKEFALLNTEKSTKSLTGRK</sequence>
<keyword evidence="1" id="KW-0175">Coiled coil</keyword>
<comment type="caution">
    <text evidence="2">The sequence shown here is derived from an EMBL/GenBank/DDBJ whole genome shotgun (WGS) entry which is preliminary data.</text>
</comment>
<evidence type="ECO:0000256" key="1">
    <source>
        <dbReference type="SAM" id="Coils"/>
    </source>
</evidence>
<dbReference type="Proteomes" id="UP000092321">
    <property type="component" value="Unassembled WGS sequence"/>
</dbReference>
<name>A0A1B7TI59_9ASCO</name>
<organism evidence="2 3">
    <name type="scientific">Hanseniaspora valbyensis NRRL Y-1626</name>
    <dbReference type="NCBI Taxonomy" id="766949"/>
    <lineage>
        <taxon>Eukaryota</taxon>
        <taxon>Fungi</taxon>
        <taxon>Dikarya</taxon>
        <taxon>Ascomycota</taxon>
        <taxon>Saccharomycotina</taxon>
        <taxon>Saccharomycetes</taxon>
        <taxon>Saccharomycodales</taxon>
        <taxon>Saccharomycodaceae</taxon>
        <taxon>Hanseniaspora</taxon>
    </lineage>
</organism>
<reference evidence="3" key="1">
    <citation type="journal article" date="2016" name="Proc. Natl. Acad. Sci. U.S.A.">
        <title>Comparative genomics of biotechnologically important yeasts.</title>
        <authorList>
            <person name="Riley R."/>
            <person name="Haridas S."/>
            <person name="Wolfe K.H."/>
            <person name="Lopes M.R."/>
            <person name="Hittinger C.T."/>
            <person name="Goeker M."/>
            <person name="Salamov A.A."/>
            <person name="Wisecaver J.H."/>
            <person name="Long T.M."/>
            <person name="Calvey C.H."/>
            <person name="Aerts A.L."/>
            <person name="Barry K.W."/>
            <person name="Choi C."/>
            <person name="Clum A."/>
            <person name="Coughlan A.Y."/>
            <person name="Deshpande S."/>
            <person name="Douglass A.P."/>
            <person name="Hanson S.J."/>
            <person name="Klenk H.-P."/>
            <person name="LaButti K.M."/>
            <person name="Lapidus A."/>
            <person name="Lindquist E.A."/>
            <person name="Lipzen A.M."/>
            <person name="Meier-Kolthoff J.P."/>
            <person name="Ohm R.A."/>
            <person name="Otillar R.P."/>
            <person name="Pangilinan J.L."/>
            <person name="Peng Y."/>
            <person name="Rokas A."/>
            <person name="Rosa C.A."/>
            <person name="Scheuner C."/>
            <person name="Sibirny A.A."/>
            <person name="Slot J.C."/>
            <person name="Stielow J.B."/>
            <person name="Sun H."/>
            <person name="Kurtzman C.P."/>
            <person name="Blackwell M."/>
            <person name="Grigoriev I.V."/>
            <person name="Jeffries T.W."/>
        </authorList>
    </citation>
    <scope>NUCLEOTIDE SEQUENCE [LARGE SCALE GENOMIC DNA]</scope>
    <source>
        <strain evidence="3">NRRL Y-1626</strain>
    </source>
</reference>
<gene>
    <name evidence="2" type="ORF">HANVADRAFT_51708</name>
</gene>
<protein>
    <submittedName>
        <fullName evidence="2">Uncharacterized protein</fullName>
    </submittedName>
</protein>